<accession>A2EF79</accession>
<dbReference type="Proteomes" id="UP000001542">
    <property type="component" value="Unassembled WGS sequence"/>
</dbReference>
<dbReference type="KEGG" id="tva:4766594"/>
<dbReference type="AlphaFoldDB" id="A2EF79"/>
<reference evidence="2" key="1">
    <citation type="submission" date="2006-10" db="EMBL/GenBank/DDBJ databases">
        <authorList>
            <person name="Amadeo P."/>
            <person name="Zhao Q."/>
            <person name="Wortman J."/>
            <person name="Fraser-Liggett C."/>
            <person name="Carlton J."/>
        </authorList>
    </citation>
    <scope>NUCLEOTIDE SEQUENCE</scope>
    <source>
        <strain evidence="2">G3</strain>
    </source>
</reference>
<protein>
    <submittedName>
        <fullName evidence="2">Uncharacterized protein</fullName>
    </submittedName>
</protein>
<keyword evidence="3" id="KW-1185">Reference proteome</keyword>
<dbReference type="VEuPathDB" id="TrichDB:TVAGG3_1030330"/>
<reference evidence="2" key="2">
    <citation type="journal article" date="2007" name="Science">
        <title>Draft genome sequence of the sexually transmitted pathogen Trichomonas vaginalis.</title>
        <authorList>
            <person name="Carlton J.M."/>
            <person name="Hirt R.P."/>
            <person name="Silva J.C."/>
            <person name="Delcher A.L."/>
            <person name="Schatz M."/>
            <person name="Zhao Q."/>
            <person name="Wortman J.R."/>
            <person name="Bidwell S.L."/>
            <person name="Alsmark U.C.M."/>
            <person name="Besteiro S."/>
            <person name="Sicheritz-Ponten T."/>
            <person name="Noel C.J."/>
            <person name="Dacks J.B."/>
            <person name="Foster P.G."/>
            <person name="Simillion C."/>
            <person name="Van de Peer Y."/>
            <person name="Miranda-Saavedra D."/>
            <person name="Barton G.J."/>
            <person name="Westrop G.D."/>
            <person name="Mueller S."/>
            <person name="Dessi D."/>
            <person name="Fiori P.L."/>
            <person name="Ren Q."/>
            <person name="Paulsen I."/>
            <person name="Zhang H."/>
            <person name="Bastida-Corcuera F.D."/>
            <person name="Simoes-Barbosa A."/>
            <person name="Brown M.T."/>
            <person name="Hayes R.D."/>
            <person name="Mukherjee M."/>
            <person name="Okumura C.Y."/>
            <person name="Schneider R."/>
            <person name="Smith A.J."/>
            <person name="Vanacova S."/>
            <person name="Villalvazo M."/>
            <person name="Haas B.J."/>
            <person name="Pertea M."/>
            <person name="Feldblyum T.V."/>
            <person name="Utterback T.R."/>
            <person name="Shu C.L."/>
            <person name="Osoegawa K."/>
            <person name="de Jong P.J."/>
            <person name="Hrdy I."/>
            <person name="Horvathova L."/>
            <person name="Zubacova Z."/>
            <person name="Dolezal P."/>
            <person name="Malik S.B."/>
            <person name="Logsdon J.M. Jr."/>
            <person name="Henze K."/>
            <person name="Gupta A."/>
            <person name="Wang C.C."/>
            <person name="Dunne R.L."/>
            <person name="Upcroft J.A."/>
            <person name="Upcroft P."/>
            <person name="White O."/>
            <person name="Salzberg S.L."/>
            <person name="Tang P."/>
            <person name="Chiu C.-H."/>
            <person name="Lee Y.-S."/>
            <person name="Embley T.M."/>
            <person name="Coombs G.H."/>
            <person name="Mottram J.C."/>
            <person name="Tachezy J."/>
            <person name="Fraser-Liggett C.M."/>
            <person name="Johnson P.J."/>
        </authorList>
    </citation>
    <scope>NUCLEOTIDE SEQUENCE [LARGE SCALE GENOMIC DNA]</scope>
    <source>
        <strain evidence="2">G3</strain>
    </source>
</reference>
<feature type="region of interest" description="Disordered" evidence="1">
    <location>
        <begin position="1"/>
        <end position="33"/>
    </location>
</feature>
<feature type="compositionally biased region" description="Acidic residues" evidence="1">
    <location>
        <begin position="17"/>
        <end position="27"/>
    </location>
</feature>
<evidence type="ECO:0000256" key="1">
    <source>
        <dbReference type="SAM" id="MobiDB-lite"/>
    </source>
</evidence>
<dbReference type="EMBL" id="DS113373">
    <property type="protein sequence ID" value="EAY08689.1"/>
    <property type="molecule type" value="Genomic_DNA"/>
</dbReference>
<evidence type="ECO:0000313" key="2">
    <source>
        <dbReference type="EMBL" id="EAY08689.1"/>
    </source>
</evidence>
<name>A2EF79_TRIV3</name>
<dbReference type="VEuPathDB" id="TrichDB:TVAG_079470"/>
<dbReference type="RefSeq" id="XP_001320912.1">
    <property type="nucleotide sequence ID" value="XM_001320877.1"/>
</dbReference>
<proteinExistence type="predicted"/>
<organism evidence="2 3">
    <name type="scientific">Trichomonas vaginalis (strain ATCC PRA-98 / G3)</name>
    <dbReference type="NCBI Taxonomy" id="412133"/>
    <lineage>
        <taxon>Eukaryota</taxon>
        <taxon>Metamonada</taxon>
        <taxon>Parabasalia</taxon>
        <taxon>Trichomonadida</taxon>
        <taxon>Trichomonadidae</taxon>
        <taxon>Trichomonas</taxon>
    </lineage>
</organism>
<sequence>MSTEKIQDCNDSLSSSEEYDPSEQLADEDARQRVTPESIIMNLFQCLFSDNDYGKSNY</sequence>
<dbReference type="InParanoid" id="A2EF79"/>
<evidence type="ECO:0000313" key="3">
    <source>
        <dbReference type="Proteomes" id="UP000001542"/>
    </source>
</evidence>
<gene>
    <name evidence="2" type="ORF">TVAG_079470</name>
</gene>